<keyword evidence="4 7" id="KW-0812">Transmembrane</keyword>
<dbReference type="OrthoDB" id="5494559at2"/>
<accession>A0A1I1EI05</accession>
<evidence type="ECO:0000256" key="1">
    <source>
        <dbReference type="ARBA" id="ARBA00004429"/>
    </source>
</evidence>
<dbReference type="InterPro" id="IPR010290">
    <property type="entry name" value="TM_effector"/>
</dbReference>
<feature type="transmembrane region" description="Helical" evidence="7">
    <location>
        <begin position="219"/>
        <end position="239"/>
    </location>
</feature>
<evidence type="ECO:0000256" key="6">
    <source>
        <dbReference type="ARBA" id="ARBA00023136"/>
    </source>
</evidence>
<feature type="transmembrane region" description="Helical" evidence="7">
    <location>
        <begin position="140"/>
        <end position="164"/>
    </location>
</feature>
<dbReference type="RefSeq" id="WP_091120158.1">
    <property type="nucleotide sequence ID" value="NZ_FOLB01000002.1"/>
</dbReference>
<keyword evidence="3" id="KW-1003">Cell membrane</keyword>
<dbReference type="SUPFAM" id="SSF103473">
    <property type="entry name" value="MFS general substrate transporter"/>
    <property type="match status" value="1"/>
</dbReference>
<dbReference type="PANTHER" id="PTHR23513">
    <property type="entry name" value="INTEGRAL MEMBRANE EFFLUX PROTEIN-RELATED"/>
    <property type="match status" value="1"/>
</dbReference>
<evidence type="ECO:0000313" key="8">
    <source>
        <dbReference type="EMBL" id="SFB86296.1"/>
    </source>
</evidence>
<dbReference type="AlphaFoldDB" id="A0A1I1EI05"/>
<gene>
    <name evidence="8" type="ORF">SAMN04487968_10272</name>
</gene>
<dbReference type="Proteomes" id="UP000198832">
    <property type="component" value="Unassembled WGS sequence"/>
</dbReference>
<evidence type="ECO:0000256" key="4">
    <source>
        <dbReference type="ARBA" id="ARBA00022692"/>
    </source>
</evidence>
<keyword evidence="6 7" id="KW-0472">Membrane</keyword>
<evidence type="ECO:0000256" key="7">
    <source>
        <dbReference type="SAM" id="Phobius"/>
    </source>
</evidence>
<dbReference type="CDD" id="cd06173">
    <property type="entry name" value="MFS_MefA_like"/>
    <property type="match status" value="1"/>
</dbReference>
<sequence>MNVAEVLRNRSFVNYLLGVVLSQIGTRGAMAASLYQVYDLTGSLATTGLVGAAGGIAVMVLSPVGGALADRMDRRRLLQVSQGAGGLVALGLAVLTLTGHAQAWHVVLASLLSMGATTFDNPTRTALIGSMVPARQLPQAFALVNPCREIAVLVGPGLAGVLIAVGGPGVVHAFDSVTYAAMIALLFFIKAPTRHLDREHKPIFGAIIEGARYLTHRPIILLLMSLDLSAMVFGAYRVLLPALALDVLEVGPTGYGVLAAAPSAGALLATYSIVSVLGRSRRLGRILLLATGGFAVSDLVLAHSQWFALTILAALGLGVADALATSIRHAAVQIETPDELRGRVSSIYQISSRGGPAMGDALVGGLAGVLGPAAALTIGAGITLSYVTAMLARDNPVRRYTGPNRSPVEVG</sequence>
<keyword evidence="9" id="KW-1185">Reference proteome</keyword>
<keyword evidence="5 7" id="KW-1133">Transmembrane helix</keyword>
<dbReference type="STRING" id="574651.SAMN04487968_10272"/>
<dbReference type="Pfam" id="PF05977">
    <property type="entry name" value="MFS_3"/>
    <property type="match status" value="1"/>
</dbReference>
<evidence type="ECO:0000313" key="9">
    <source>
        <dbReference type="Proteomes" id="UP000198832"/>
    </source>
</evidence>
<keyword evidence="2" id="KW-0813">Transport</keyword>
<dbReference type="Gene3D" id="1.20.1250.20">
    <property type="entry name" value="MFS general substrate transporter like domains"/>
    <property type="match status" value="1"/>
</dbReference>
<dbReference type="GO" id="GO:0005886">
    <property type="term" value="C:plasma membrane"/>
    <property type="evidence" value="ECO:0007669"/>
    <property type="project" value="UniProtKB-SubCell"/>
</dbReference>
<evidence type="ECO:0000256" key="5">
    <source>
        <dbReference type="ARBA" id="ARBA00022989"/>
    </source>
</evidence>
<evidence type="ECO:0000256" key="2">
    <source>
        <dbReference type="ARBA" id="ARBA00022448"/>
    </source>
</evidence>
<evidence type="ECO:0000256" key="3">
    <source>
        <dbReference type="ARBA" id="ARBA00022475"/>
    </source>
</evidence>
<dbReference type="InterPro" id="IPR036259">
    <property type="entry name" value="MFS_trans_sf"/>
</dbReference>
<name>A0A1I1EI05_9ACTN</name>
<comment type="subcellular location">
    <subcellularLocation>
        <location evidence="1">Cell inner membrane</location>
        <topology evidence="1">Multi-pass membrane protein</topology>
    </subcellularLocation>
</comment>
<feature type="transmembrane region" description="Helical" evidence="7">
    <location>
        <begin position="361"/>
        <end position="389"/>
    </location>
</feature>
<feature type="transmembrane region" description="Helical" evidence="7">
    <location>
        <begin position="44"/>
        <end position="65"/>
    </location>
</feature>
<proteinExistence type="predicted"/>
<feature type="transmembrane region" description="Helical" evidence="7">
    <location>
        <begin position="12"/>
        <end position="38"/>
    </location>
</feature>
<protein>
    <submittedName>
        <fullName evidence="8">Predicted arabinose efflux permease, MFS family</fullName>
    </submittedName>
</protein>
<organism evidence="8 9">
    <name type="scientific">Nocardioides terrae</name>
    <dbReference type="NCBI Taxonomy" id="574651"/>
    <lineage>
        <taxon>Bacteria</taxon>
        <taxon>Bacillati</taxon>
        <taxon>Actinomycetota</taxon>
        <taxon>Actinomycetes</taxon>
        <taxon>Propionibacteriales</taxon>
        <taxon>Nocardioidaceae</taxon>
        <taxon>Nocardioides</taxon>
    </lineage>
</organism>
<dbReference type="PANTHER" id="PTHR23513:SF9">
    <property type="entry name" value="ENTEROBACTIN EXPORTER ENTS"/>
    <property type="match status" value="1"/>
</dbReference>
<feature type="transmembrane region" description="Helical" evidence="7">
    <location>
        <begin position="254"/>
        <end position="274"/>
    </location>
</feature>
<feature type="transmembrane region" description="Helical" evidence="7">
    <location>
        <begin position="77"/>
        <end position="97"/>
    </location>
</feature>
<dbReference type="EMBL" id="FOLB01000002">
    <property type="protein sequence ID" value="SFB86296.1"/>
    <property type="molecule type" value="Genomic_DNA"/>
</dbReference>
<feature type="transmembrane region" description="Helical" evidence="7">
    <location>
        <begin position="286"/>
        <end position="308"/>
    </location>
</feature>
<reference evidence="8 9" key="1">
    <citation type="submission" date="2016-10" db="EMBL/GenBank/DDBJ databases">
        <authorList>
            <person name="de Groot N.N."/>
        </authorList>
    </citation>
    <scope>NUCLEOTIDE SEQUENCE [LARGE SCALE GENOMIC DNA]</scope>
    <source>
        <strain evidence="8 9">CGMCC 1.7056</strain>
    </source>
</reference>